<evidence type="ECO:0000256" key="4">
    <source>
        <dbReference type="RuleBase" id="RU003719"/>
    </source>
</evidence>
<proteinExistence type="inferred from homology"/>
<evidence type="ECO:0000259" key="6">
    <source>
        <dbReference type="Pfam" id="PF02826"/>
    </source>
</evidence>
<gene>
    <name evidence="7" type="ORF">NP439_02755</name>
</gene>
<dbReference type="CDD" id="cd12171">
    <property type="entry name" value="2-Hacid_dh_10"/>
    <property type="match status" value="1"/>
</dbReference>
<evidence type="ECO:0000259" key="5">
    <source>
        <dbReference type="Pfam" id="PF00389"/>
    </source>
</evidence>
<dbReference type="PANTHER" id="PTHR43761">
    <property type="entry name" value="D-ISOMER SPECIFIC 2-HYDROXYACID DEHYDROGENASE FAMILY PROTEIN (AFU_ORTHOLOGUE AFUA_1G13630)"/>
    <property type="match status" value="1"/>
</dbReference>
<dbReference type="InterPro" id="IPR006139">
    <property type="entry name" value="D-isomer_2_OHA_DH_cat_dom"/>
</dbReference>
<keyword evidence="3" id="KW-0520">NAD</keyword>
<organism evidence="7 8">
    <name type="scientific">Oceanobacillus jeddahense</name>
    <dbReference type="NCBI Taxonomy" id="1462527"/>
    <lineage>
        <taxon>Bacteria</taxon>
        <taxon>Bacillati</taxon>
        <taxon>Bacillota</taxon>
        <taxon>Bacilli</taxon>
        <taxon>Bacillales</taxon>
        <taxon>Bacillaceae</taxon>
        <taxon>Oceanobacillus</taxon>
    </lineage>
</organism>
<dbReference type="PANTHER" id="PTHR43761:SF1">
    <property type="entry name" value="D-ISOMER SPECIFIC 2-HYDROXYACID DEHYDROGENASE CATALYTIC DOMAIN-CONTAINING PROTEIN-RELATED"/>
    <property type="match status" value="1"/>
</dbReference>
<dbReference type="PROSITE" id="PS00670">
    <property type="entry name" value="D_2_HYDROXYACID_DH_2"/>
    <property type="match status" value="1"/>
</dbReference>
<dbReference type="Gene3D" id="3.40.50.720">
    <property type="entry name" value="NAD(P)-binding Rossmann-like Domain"/>
    <property type="match status" value="2"/>
</dbReference>
<sequence>MNILITAPYSEDAMKELEQYNEKVIYKPWKANGRGFNEEELLKLCKENDIEGLITEVDDVSSYVIENHKLSFIGVCRANPVNVNIDAATLNKIPVFNTPARNAQAVAELFIGNVISFMRNIIPSNKWIEENNWSSEELSAYLEFKGNELAGKTVGFVGFGAVGQTIANLIKHFPCDIQYYDPFVEDLHASYKKTSLEDLFAKSDIVSIHLPVNDATKNLINKELLQLMKPDAIFVNTARSAVVDTDALIEILSNESIRGAILDVFDHEPPREKDYQLIKLPNVLATPHIAGASYEVENHHAAIMNNNLKKWKQEGVSPNIFNQKKLDNVIR</sequence>
<dbReference type="InterPro" id="IPR029753">
    <property type="entry name" value="D-isomer_DH_CS"/>
</dbReference>
<dbReference type="Proteomes" id="UP001059773">
    <property type="component" value="Chromosome"/>
</dbReference>
<reference evidence="7" key="1">
    <citation type="submission" date="2022-07" db="EMBL/GenBank/DDBJ databases">
        <title>FELIX.</title>
        <authorList>
            <person name="Wan K.H."/>
            <person name="Park S."/>
            <person name="Lawrence Q."/>
            <person name="Eichenberger J.P."/>
            <person name="Booth B.W."/>
            <person name="Piaggio A.J."/>
            <person name="Chandler J.C."/>
            <person name="Franklin A.B."/>
            <person name="Celniker S.E."/>
        </authorList>
    </citation>
    <scope>NUCLEOTIDE SEQUENCE</scope>
    <source>
        <strain evidence="7">QA-1986 374</strain>
    </source>
</reference>
<feature type="domain" description="D-isomer specific 2-hydroxyacid dehydrogenase catalytic" evidence="5">
    <location>
        <begin position="3"/>
        <end position="321"/>
    </location>
</feature>
<dbReference type="SUPFAM" id="SSF51735">
    <property type="entry name" value="NAD(P)-binding Rossmann-fold domains"/>
    <property type="match status" value="1"/>
</dbReference>
<evidence type="ECO:0000313" key="7">
    <source>
        <dbReference type="EMBL" id="UUI03633.1"/>
    </source>
</evidence>
<protein>
    <submittedName>
        <fullName evidence="7">2-hydroxyacid dehydrogenase</fullName>
    </submittedName>
</protein>
<comment type="similarity">
    <text evidence="1 4">Belongs to the D-isomer specific 2-hydroxyacid dehydrogenase family.</text>
</comment>
<feature type="domain" description="D-isomer specific 2-hydroxyacid dehydrogenase NAD-binding" evidence="6">
    <location>
        <begin position="112"/>
        <end position="290"/>
    </location>
</feature>
<keyword evidence="8" id="KW-1185">Reference proteome</keyword>
<dbReference type="InterPro" id="IPR036291">
    <property type="entry name" value="NAD(P)-bd_dom_sf"/>
</dbReference>
<dbReference type="SUPFAM" id="SSF52283">
    <property type="entry name" value="Formate/glycerate dehydrogenase catalytic domain-like"/>
    <property type="match status" value="1"/>
</dbReference>
<dbReference type="InterPro" id="IPR050418">
    <property type="entry name" value="D-iso_2-hydroxyacid_DH_PdxB"/>
</dbReference>
<evidence type="ECO:0000256" key="2">
    <source>
        <dbReference type="ARBA" id="ARBA00023002"/>
    </source>
</evidence>
<dbReference type="InterPro" id="IPR006140">
    <property type="entry name" value="D-isomer_DH_NAD-bd"/>
</dbReference>
<evidence type="ECO:0000256" key="1">
    <source>
        <dbReference type="ARBA" id="ARBA00005854"/>
    </source>
</evidence>
<accession>A0ABY5JTI1</accession>
<dbReference type="RefSeq" id="WP_040979494.1">
    <property type="nucleotide sequence ID" value="NZ_CABKTI010000002.1"/>
</dbReference>
<evidence type="ECO:0000313" key="8">
    <source>
        <dbReference type="Proteomes" id="UP001059773"/>
    </source>
</evidence>
<dbReference type="Pfam" id="PF00389">
    <property type="entry name" value="2-Hacid_dh"/>
    <property type="match status" value="1"/>
</dbReference>
<keyword evidence="2 4" id="KW-0560">Oxidoreductase</keyword>
<evidence type="ECO:0000256" key="3">
    <source>
        <dbReference type="ARBA" id="ARBA00023027"/>
    </source>
</evidence>
<name>A0ABY5JTI1_9BACI</name>
<dbReference type="EMBL" id="CP101914">
    <property type="protein sequence ID" value="UUI03633.1"/>
    <property type="molecule type" value="Genomic_DNA"/>
</dbReference>
<dbReference type="Pfam" id="PF02826">
    <property type="entry name" value="2-Hacid_dh_C"/>
    <property type="match status" value="1"/>
</dbReference>